<dbReference type="EMBL" id="CAJVPT010000194">
    <property type="protein sequence ID" value="CAG8440267.1"/>
    <property type="molecule type" value="Genomic_DNA"/>
</dbReference>
<sequence length="455" mass="52884">MSLFTYNNVLSAIILFLTAYVSHYYYKYFTRESPLPGPFPLPIIGNTLIFFRDISIWPSELQSKYGDIFEVYIGSTRKVWLCSEELALKIFSPAIHSNFHNHAGKDSGLGEVGLINTGLLFNLDYENWAFIRRVYSKAIFSSAFMKQALASTQIAFQKMENYWMKLGENTALDFSCWARNYFSDTTELLTTSKSLDTLTSYYNKISPNKEIEISDKMKEKEYASKCASEFVDVIIWFHNIPRFIRNFPGINSYTKKLKHQHNWLRKRLLNDVKSRREEIERTPEDEPLTRDLLTMFLTVNTPRDITKGIADGANNRPMSDEEIASIFMEISAAGLRNEKPDQIGGYTFTESTDFFIYVHAVNKHKSKWTNPELFDPDRFMDELHPDYKKEVYTFGSGMRMCPGRNLARLLLKATLAMFYRKYDIELVDKEAPLKFSKSLFRQCVGFEVRVKKLGN</sequence>
<proteinExistence type="predicted"/>
<organism evidence="1 2">
    <name type="scientific">Acaulospora colombiana</name>
    <dbReference type="NCBI Taxonomy" id="27376"/>
    <lineage>
        <taxon>Eukaryota</taxon>
        <taxon>Fungi</taxon>
        <taxon>Fungi incertae sedis</taxon>
        <taxon>Mucoromycota</taxon>
        <taxon>Glomeromycotina</taxon>
        <taxon>Glomeromycetes</taxon>
        <taxon>Diversisporales</taxon>
        <taxon>Acaulosporaceae</taxon>
        <taxon>Acaulospora</taxon>
    </lineage>
</organism>
<evidence type="ECO:0000313" key="2">
    <source>
        <dbReference type="Proteomes" id="UP000789525"/>
    </source>
</evidence>
<accession>A0ACA9JWM8</accession>
<gene>
    <name evidence="1" type="ORF">ACOLOM_LOCUS174</name>
</gene>
<keyword evidence="2" id="KW-1185">Reference proteome</keyword>
<reference evidence="1" key="1">
    <citation type="submission" date="2021-06" db="EMBL/GenBank/DDBJ databases">
        <authorList>
            <person name="Kallberg Y."/>
            <person name="Tangrot J."/>
            <person name="Rosling A."/>
        </authorList>
    </citation>
    <scope>NUCLEOTIDE SEQUENCE</scope>
    <source>
        <strain evidence="1">CL356</strain>
    </source>
</reference>
<name>A0ACA9JWM8_9GLOM</name>
<protein>
    <submittedName>
        <fullName evidence="1">15857_t:CDS:1</fullName>
    </submittedName>
</protein>
<dbReference type="Proteomes" id="UP000789525">
    <property type="component" value="Unassembled WGS sequence"/>
</dbReference>
<comment type="caution">
    <text evidence="1">The sequence shown here is derived from an EMBL/GenBank/DDBJ whole genome shotgun (WGS) entry which is preliminary data.</text>
</comment>
<evidence type="ECO:0000313" key="1">
    <source>
        <dbReference type="EMBL" id="CAG8440267.1"/>
    </source>
</evidence>